<reference evidence="2 3" key="1">
    <citation type="submission" date="2016-10" db="EMBL/GenBank/DDBJ databases">
        <authorList>
            <person name="de Groot N.N."/>
        </authorList>
    </citation>
    <scope>NUCLEOTIDE SEQUENCE [LARGE SCALE GENOMIC DNA]</scope>
    <source>
        <strain evidence="2 3">CGMCC 1.12333</strain>
    </source>
</reference>
<evidence type="ECO:0008006" key="4">
    <source>
        <dbReference type="Google" id="ProtNLM"/>
    </source>
</evidence>
<evidence type="ECO:0000256" key="1">
    <source>
        <dbReference type="SAM" id="MobiDB-lite"/>
    </source>
</evidence>
<evidence type="ECO:0000313" key="3">
    <source>
        <dbReference type="Proteomes" id="UP000199138"/>
    </source>
</evidence>
<protein>
    <recommendedName>
        <fullName evidence="4">Tetratricopeptide repeat-containing protein</fullName>
    </recommendedName>
</protein>
<dbReference type="EMBL" id="FPBK01000005">
    <property type="protein sequence ID" value="SFU51314.1"/>
    <property type="molecule type" value="Genomic_DNA"/>
</dbReference>
<feature type="compositionally biased region" description="Basic and acidic residues" evidence="1">
    <location>
        <begin position="133"/>
        <end position="146"/>
    </location>
</feature>
<evidence type="ECO:0000313" key="2">
    <source>
        <dbReference type="EMBL" id="SFU51314.1"/>
    </source>
</evidence>
<feature type="compositionally biased region" description="Acidic residues" evidence="1">
    <location>
        <begin position="186"/>
        <end position="199"/>
    </location>
</feature>
<name>A0A1I7GSA7_9FLAO</name>
<gene>
    <name evidence="2" type="ORF">SAMN05216480_105229</name>
</gene>
<dbReference type="RefSeq" id="WP_093024884.1">
    <property type="nucleotide sequence ID" value="NZ_FPBK01000005.1"/>
</dbReference>
<accession>A0A1I7GSA7</accession>
<keyword evidence="3" id="KW-1185">Reference proteome</keyword>
<dbReference type="OrthoDB" id="594666at2"/>
<organism evidence="2 3">
    <name type="scientific">Pustulibacterium marinum</name>
    <dbReference type="NCBI Taxonomy" id="1224947"/>
    <lineage>
        <taxon>Bacteria</taxon>
        <taxon>Pseudomonadati</taxon>
        <taxon>Bacteroidota</taxon>
        <taxon>Flavobacteriia</taxon>
        <taxon>Flavobacteriales</taxon>
        <taxon>Flavobacteriaceae</taxon>
        <taxon>Pustulibacterium</taxon>
    </lineage>
</organism>
<feature type="region of interest" description="Disordered" evidence="1">
    <location>
        <begin position="122"/>
        <end position="147"/>
    </location>
</feature>
<dbReference type="Proteomes" id="UP000199138">
    <property type="component" value="Unassembled WGS sequence"/>
</dbReference>
<feature type="region of interest" description="Disordered" evidence="1">
    <location>
        <begin position="179"/>
        <end position="201"/>
    </location>
</feature>
<proteinExistence type="predicted"/>
<sequence length="293" mass="33962">MNITKVTYLLQHPEAITSEDTAALNAFVKEYPYFQAARALQLKGLFNQDSFHYNKSLKITAAYTTDRSLLFDFINSKVFHQNKASQKIAKHQSKLNDISVIAEEVRAIKDVFNEDDYKSSNSVMDPEIFQPKKKNEEQHRKEKDENLASETVLKIGKPLDFNNERHSFSEWLQLSKHQPISREVSEPETENNLTEEESSEINRSPNFDLIDRFLEKSPKIVPSKEIINNKNLAKEATSEKNQLMTETLARVYLEQKKYKKAIQAYQILILKYPEKSSLFADQISAIKKLQQNN</sequence>
<dbReference type="AlphaFoldDB" id="A0A1I7GSA7"/>
<dbReference type="STRING" id="1224947.SAMN05216480_105229"/>